<dbReference type="Proteomes" id="UP001162164">
    <property type="component" value="Unassembled WGS sequence"/>
</dbReference>
<dbReference type="EMBL" id="JAPWTJ010000792">
    <property type="protein sequence ID" value="KAJ8975612.1"/>
    <property type="molecule type" value="Genomic_DNA"/>
</dbReference>
<reference evidence="2" key="1">
    <citation type="journal article" date="2023" name="Insect Mol. Biol.">
        <title>Genome sequencing provides insights into the evolution of gene families encoding plant cell wall-degrading enzymes in longhorned beetles.</title>
        <authorList>
            <person name="Shin N.R."/>
            <person name="Okamura Y."/>
            <person name="Kirsch R."/>
            <person name="Pauchet Y."/>
        </authorList>
    </citation>
    <scope>NUCLEOTIDE SEQUENCE</scope>
    <source>
        <strain evidence="2">MMC_N1</strain>
    </source>
</reference>
<name>A0ABQ9JCE6_9CUCU</name>
<evidence type="ECO:0000313" key="2">
    <source>
        <dbReference type="EMBL" id="KAJ8975612.1"/>
    </source>
</evidence>
<sequence>MCNTRSLARGTSFTRPTMSGALKRPPDLILAYLEDLIELRPPVLHIEVYLLTHVYRCVAAGHAVGSEAATLAAKLPAGSASSVPSTALSPLTSREHDLTTRRADSAAIEKCLEAAGNIAEYSNTFDGNQEQRMLSASHSGEKRAKVAVERLRPKAGAARGAGGFVDARVFCVA</sequence>
<gene>
    <name evidence="2" type="ORF">NQ317_009041</name>
</gene>
<proteinExistence type="predicted"/>
<evidence type="ECO:0000256" key="1">
    <source>
        <dbReference type="SAM" id="MobiDB-lite"/>
    </source>
</evidence>
<feature type="compositionally biased region" description="Polar residues" evidence="1">
    <location>
        <begin position="79"/>
        <end position="92"/>
    </location>
</feature>
<organism evidence="2 3">
    <name type="scientific">Molorchus minor</name>
    <dbReference type="NCBI Taxonomy" id="1323400"/>
    <lineage>
        <taxon>Eukaryota</taxon>
        <taxon>Metazoa</taxon>
        <taxon>Ecdysozoa</taxon>
        <taxon>Arthropoda</taxon>
        <taxon>Hexapoda</taxon>
        <taxon>Insecta</taxon>
        <taxon>Pterygota</taxon>
        <taxon>Neoptera</taxon>
        <taxon>Endopterygota</taxon>
        <taxon>Coleoptera</taxon>
        <taxon>Polyphaga</taxon>
        <taxon>Cucujiformia</taxon>
        <taxon>Chrysomeloidea</taxon>
        <taxon>Cerambycidae</taxon>
        <taxon>Lamiinae</taxon>
        <taxon>Monochamini</taxon>
        <taxon>Molorchus</taxon>
    </lineage>
</organism>
<accession>A0ABQ9JCE6</accession>
<protein>
    <submittedName>
        <fullName evidence="2">Uncharacterized protein</fullName>
    </submittedName>
</protein>
<keyword evidence="3" id="KW-1185">Reference proteome</keyword>
<feature type="region of interest" description="Disordered" evidence="1">
    <location>
        <begin position="79"/>
        <end position="100"/>
    </location>
</feature>
<evidence type="ECO:0000313" key="3">
    <source>
        <dbReference type="Proteomes" id="UP001162164"/>
    </source>
</evidence>
<comment type="caution">
    <text evidence="2">The sequence shown here is derived from an EMBL/GenBank/DDBJ whole genome shotgun (WGS) entry which is preliminary data.</text>
</comment>